<reference evidence="3 4" key="1">
    <citation type="submission" date="2018-01" db="EMBL/GenBank/DDBJ databases">
        <title>G. obscuriglobus.</title>
        <authorList>
            <person name="Franke J."/>
            <person name="Blomberg W."/>
            <person name="Selmecki A."/>
        </authorList>
    </citation>
    <scope>NUCLEOTIDE SEQUENCE [LARGE SCALE GENOMIC DNA]</scope>
    <source>
        <strain evidence="3 4">DSM 5831</strain>
    </source>
</reference>
<evidence type="ECO:0000259" key="2">
    <source>
        <dbReference type="Pfam" id="PF13648"/>
    </source>
</evidence>
<name>A0A2Z3H0B3_9BACT</name>
<feature type="compositionally biased region" description="Low complexity" evidence="1">
    <location>
        <begin position="1"/>
        <end position="13"/>
    </location>
</feature>
<dbReference type="Pfam" id="PF13648">
    <property type="entry name" value="Lipocalin_4"/>
    <property type="match status" value="1"/>
</dbReference>
<feature type="domain" description="Lipocalin-like" evidence="2">
    <location>
        <begin position="90"/>
        <end position="152"/>
    </location>
</feature>
<sequence>MGTRTGACGAAAHGARRRRSSYTQPWPGTRGHALGARGAGRHVEEQAMRVILGCALTALLVAAAGVGADDKVEKIDAGKLIGKWHPKEKKDVVIEFKKEGKLGLTLGEGDKAFKAEGTYKLDGNKLTTTLKAGAQEKTNTITISKLTDTELTGKDENGKEDTLVRIKDK</sequence>
<dbReference type="Proteomes" id="UP000245802">
    <property type="component" value="Chromosome"/>
</dbReference>
<dbReference type="EMBL" id="CP025958">
    <property type="protein sequence ID" value="AWM40209.1"/>
    <property type="molecule type" value="Genomic_DNA"/>
</dbReference>
<evidence type="ECO:0000256" key="1">
    <source>
        <dbReference type="SAM" id="MobiDB-lite"/>
    </source>
</evidence>
<keyword evidence="4" id="KW-1185">Reference proteome</keyword>
<feature type="region of interest" description="Disordered" evidence="1">
    <location>
        <begin position="1"/>
        <end position="32"/>
    </location>
</feature>
<protein>
    <submittedName>
        <fullName evidence="3">TIGR03066 family protein</fullName>
    </submittedName>
</protein>
<dbReference type="AlphaFoldDB" id="A0A2Z3H0B3"/>
<organism evidence="3 4">
    <name type="scientific">Gemmata obscuriglobus</name>
    <dbReference type="NCBI Taxonomy" id="114"/>
    <lineage>
        <taxon>Bacteria</taxon>
        <taxon>Pseudomonadati</taxon>
        <taxon>Planctomycetota</taxon>
        <taxon>Planctomycetia</taxon>
        <taxon>Gemmatales</taxon>
        <taxon>Gemmataceae</taxon>
        <taxon>Gemmata</taxon>
    </lineage>
</organism>
<dbReference type="KEGG" id="gog:C1280_26530"/>
<evidence type="ECO:0000313" key="4">
    <source>
        <dbReference type="Proteomes" id="UP000245802"/>
    </source>
</evidence>
<accession>A0A2Z3H0B3</accession>
<dbReference type="InterPro" id="IPR024311">
    <property type="entry name" value="Lipocalin-like"/>
</dbReference>
<gene>
    <name evidence="3" type="ORF">C1280_26530</name>
</gene>
<evidence type="ECO:0000313" key="3">
    <source>
        <dbReference type="EMBL" id="AWM40209.1"/>
    </source>
</evidence>
<dbReference type="NCBIfam" id="TIGR03066">
    <property type="entry name" value="Gem_osc_para_1"/>
    <property type="match status" value="1"/>
</dbReference>
<proteinExistence type="predicted"/>